<dbReference type="AlphaFoldDB" id="A0A3R5UUB1"/>
<evidence type="ECO:0000313" key="3">
    <source>
        <dbReference type="Proteomes" id="UP000287701"/>
    </source>
</evidence>
<proteinExistence type="predicted"/>
<evidence type="ECO:0000256" key="1">
    <source>
        <dbReference type="SAM" id="SignalP"/>
    </source>
</evidence>
<sequence length="68" mass="7141">MKKLFLVGVLALLGIANAQQNSVKVAPFSLLLFGKDMVTYERAVGEKSSVGLGAGLGVLKAGDFRITM</sequence>
<evidence type="ECO:0008006" key="4">
    <source>
        <dbReference type="Google" id="ProtNLM"/>
    </source>
</evidence>
<keyword evidence="1" id="KW-0732">Signal</keyword>
<dbReference type="EMBL" id="CP035107">
    <property type="protein sequence ID" value="QAR29908.1"/>
    <property type="molecule type" value="Genomic_DNA"/>
</dbReference>
<organism evidence="2 3">
    <name type="scientific">Ornithobacterium rhinotracheale</name>
    <dbReference type="NCBI Taxonomy" id="28251"/>
    <lineage>
        <taxon>Bacteria</taxon>
        <taxon>Pseudomonadati</taxon>
        <taxon>Bacteroidota</taxon>
        <taxon>Flavobacteriia</taxon>
        <taxon>Flavobacteriales</taxon>
        <taxon>Weeksellaceae</taxon>
        <taxon>Ornithobacterium</taxon>
    </lineage>
</organism>
<accession>A0A3R5UUB1</accession>
<dbReference type="RefSeq" id="WP_128500424.1">
    <property type="nucleotide sequence ID" value="NZ_CP035107.1"/>
</dbReference>
<feature type="chain" id="PRO_5018657711" description="PorT family protein" evidence="1">
    <location>
        <begin position="19"/>
        <end position="68"/>
    </location>
</feature>
<dbReference type="Proteomes" id="UP000287701">
    <property type="component" value="Chromosome"/>
</dbReference>
<gene>
    <name evidence="2" type="ORF">EQP59_00305</name>
</gene>
<reference evidence="2 3" key="1">
    <citation type="submission" date="2019-01" db="EMBL/GenBank/DDBJ databases">
        <title>Whole Genome of Ornithobacterium rhinotracheale FARPER-174b.</title>
        <authorList>
            <person name="Tataje-Lavanda L.A."/>
            <person name="Montalvan A."/>
            <person name="Montesinos R."/>
            <person name="Zimic M."/>
            <person name="Fernandez-Sanchez M."/>
            <person name="Fernandez-Diaz M."/>
        </authorList>
    </citation>
    <scope>NUCLEOTIDE SEQUENCE [LARGE SCALE GENOMIC DNA]</scope>
    <source>
        <strain evidence="2 3">FARPER-174b</strain>
    </source>
</reference>
<evidence type="ECO:0000313" key="2">
    <source>
        <dbReference type="EMBL" id="QAR29908.1"/>
    </source>
</evidence>
<protein>
    <recommendedName>
        <fullName evidence="4">PorT family protein</fullName>
    </recommendedName>
</protein>
<name>A0A3R5UUB1_ORNRH</name>
<feature type="signal peptide" evidence="1">
    <location>
        <begin position="1"/>
        <end position="18"/>
    </location>
</feature>